<proteinExistence type="predicted"/>
<protein>
    <submittedName>
        <fullName evidence="1">Uncharacterized protein</fullName>
    </submittedName>
</protein>
<name>A0A2K3K888_TRIPR</name>
<accession>A0A2K3K888</accession>
<comment type="caution">
    <text evidence="1">The sequence shown here is derived from an EMBL/GenBank/DDBJ whole genome shotgun (WGS) entry which is preliminary data.</text>
</comment>
<evidence type="ECO:0000313" key="1">
    <source>
        <dbReference type="EMBL" id="PNX62505.1"/>
    </source>
</evidence>
<feature type="non-terminal residue" evidence="1">
    <location>
        <position position="61"/>
    </location>
</feature>
<reference evidence="1 2" key="1">
    <citation type="journal article" date="2014" name="Am. J. Bot.">
        <title>Genome assembly and annotation for red clover (Trifolium pratense; Fabaceae).</title>
        <authorList>
            <person name="Istvanek J."/>
            <person name="Jaros M."/>
            <person name="Krenek A."/>
            <person name="Repkova J."/>
        </authorList>
    </citation>
    <scope>NUCLEOTIDE SEQUENCE [LARGE SCALE GENOMIC DNA]</scope>
    <source>
        <strain evidence="2">cv. Tatra</strain>
        <tissue evidence="1">Young leaves</tissue>
    </source>
</reference>
<dbReference type="EMBL" id="ASHM01148332">
    <property type="protein sequence ID" value="PNX62505.1"/>
    <property type="molecule type" value="Genomic_DNA"/>
</dbReference>
<dbReference type="AlphaFoldDB" id="A0A2K3K888"/>
<dbReference type="Proteomes" id="UP000236291">
    <property type="component" value="Unassembled WGS sequence"/>
</dbReference>
<gene>
    <name evidence="1" type="ORF">L195_g061178</name>
</gene>
<reference evidence="1 2" key="2">
    <citation type="journal article" date="2017" name="Front. Plant Sci.">
        <title>Gene Classification and Mining of Molecular Markers Useful in Red Clover (Trifolium pratense) Breeding.</title>
        <authorList>
            <person name="Istvanek J."/>
            <person name="Dluhosova J."/>
            <person name="Dluhos P."/>
            <person name="Patkova L."/>
            <person name="Nedelnik J."/>
            <person name="Repkova J."/>
        </authorList>
    </citation>
    <scope>NUCLEOTIDE SEQUENCE [LARGE SCALE GENOMIC DNA]</scope>
    <source>
        <strain evidence="2">cv. Tatra</strain>
        <tissue evidence="1">Young leaves</tissue>
    </source>
</reference>
<organism evidence="1 2">
    <name type="scientific">Trifolium pratense</name>
    <name type="common">Red clover</name>
    <dbReference type="NCBI Taxonomy" id="57577"/>
    <lineage>
        <taxon>Eukaryota</taxon>
        <taxon>Viridiplantae</taxon>
        <taxon>Streptophyta</taxon>
        <taxon>Embryophyta</taxon>
        <taxon>Tracheophyta</taxon>
        <taxon>Spermatophyta</taxon>
        <taxon>Magnoliopsida</taxon>
        <taxon>eudicotyledons</taxon>
        <taxon>Gunneridae</taxon>
        <taxon>Pentapetalae</taxon>
        <taxon>rosids</taxon>
        <taxon>fabids</taxon>
        <taxon>Fabales</taxon>
        <taxon>Fabaceae</taxon>
        <taxon>Papilionoideae</taxon>
        <taxon>50 kb inversion clade</taxon>
        <taxon>NPAAA clade</taxon>
        <taxon>Hologalegina</taxon>
        <taxon>IRL clade</taxon>
        <taxon>Trifolieae</taxon>
        <taxon>Trifolium</taxon>
    </lineage>
</organism>
<evidence type="ECO:0000313" key="2">
    <source>
        <dbReference type="Proteomes" id="UP000236291"/>
    </source>
</evidence>
<sequence>MLKLALTYSYSLNHIRSCFSSYGVVKFAIHEALSSPHPAIIILGCDPNEMREDSREVGQKG</sequence>